<organism evidence="2 3">
    <name type="scientific">Streptomyces viridochromogenes</name>
    <dbReference type="NCBI Taxonomy" id="1938"/>
    <lineage>
        <taxon>Bacteria</taxon>
        <taxon>Bacillati</taxon>
        <taxon>Actinomycetota</taxon>
        <taxon>Actinomycetes</taxon>
        <taxon>Kitasatosporales</taxon>
        <taxon>Streptomycetaceae</taxon>
        <taxon>Streptomyces</taxon>
    </lineage>
</organism>
<name>A0A0J8CFP1_STRVR</name>
<evidence type="ECO:0000313" key="2">
    <source>
        <dbReference type="EMBL" id="KMS76805.1"/>
    </source>
</evidence>
<dbReference type="AlphaFoldDB" id="A0A0J8CFP1"/>
<evidence type="ECO:0008006" key="4">
    <source>
        <dbReference type="Google" id="ProtNLM"/>
    </source>
</evidence>
<proteinExistence type="predicted"/>
<evidence type="ECO:0000256" key="1">
    <source>
        <dbReference type="SAM" id="MobiDB-lite"/>
    </source>
</evidence>
<gene>
    <name evidence="2" type="ORF">ACM01_02900</name>
</gene>
<accession>A0A0J8CFP1</accession>
<dbReference type="SUPFAM" id="SSF53474">
    <property type="entry name" value="alpha/beta-Hydrolases"/>
    <property type="match status" value="1"/>
</dbReference>
<comment type="caution">
    <text evidence="2">The sequence shown here is derived from an EMBL/GenBank/DDBJ whole genome shotgun (WGS) entry which is preliminary data.</text>
</comment>
<feature type="compositionally biased region" description="Polar residues" evidence="1">
    <location>
        <begin position="23"/>
        <end position="38"/>
    </location>
</feature>
<protein>
    <recommendedName>
        <fullName evidence="4">Alpha/beta hydrolase</fullName>
    </recommendedName>
</protein>
<dbReference type="EMBL" id="LFNT01000002">
    <property type="protein sequence ID" value="KMS76805.1"/>
    <property type="molecule type" value="Genomic_DNA"/>
</dbReference>
<dbReference type="Proteomes" id="UP000037432">
    <property type="component" value="Unassembled WGS sequence"/>
</dbReference>
<sequence length="63" mass="6043">MAGDASAGSPGGASAGAPGTDSVGSCRNTSPASANGSSYPAGHFPHLEQPKTVADHMVGFLNS</sequence>
<feature type="region of interest" description="Disordered" evidence="1">
    <location>
        <begin position="1"/>
        <end position="50"/>
    </location>
</feature>
<evidence type="ECO:0000313" key="3">
    <source>
        <dbReference type="Proteomes" id="UP000037432"/>
    </source>
</evidence>
<dbReference type="InterPro" id="IPR029058">
    <property type="entry name" value="AB_hydrolase_fold"/>
</dbReference>
<dbReference type="PATRIC" id="fig|1938.3.peg.182"/>
<reference evidence="2 3" key="1">
    <citation type="submission" date="2015-06" db="EMBL/GenBank/DDBJ databases">
        <authorList>
            <person name="Ju K.-S."/>
            <person name="Doroghazi J.R."/>
            <person name="Metcalf W.W."/>
        </authorList>
    </citation>
    <scope>NUCLEOTIDE SEQUENCE [LARGE SCALE GENOMIC DNA]</scope>
    <source>
        <strain evidence="2 3">NRRL 3414</strain>
    </source>
</reference>
<dbReference type="RefSeq" id="WP_048579405.1">
    <property type="nucleotide sequence ID" value="NZ_LFNT01000002.1"/>
</dbReference>